<dbReference type="Proteomes" id="UP001447188">
    <property type="component" value="Unassembled WGS sequence"/>
</dbReference>
<evidence type="ECO:0000256" key="4">
    <source>
        <dbReference type="SAM" id="MobiDB-lite"/>
    </source>
</evidence>
<dbReference type="Pfam" id="PF07989">
    <property type="entry name" value="Cnn_1N"/>
    <property type="match status" value="1"/>
</dbReference>
<evidence type="ECO:0000313" key="7">
    <source>
        <dbReference type="Proteomes" id="UP001447188"/>
    </source>
</evidence>
<feature type="coiled-coil region" evidence="3">
    <location>
        <begin position="120"/>
        <end position="157"/>
    </location>
</feature>
<feature type="compositionally biased region" description="Polar residues" evidence="4">
    <location>
        <begin position="349"/>
        <end position="360"/>
    </location>
</feature>
<organism evidence="6 7">
    <name type="scientific">Discina gigas</name>
    <dbReference type="NCBI Taxonomy" id="1032678"/>
    <lineage>
        <taxon>Eukaryota</taxon>
        <taxon>Fungi</taxon>
        <taxon>Dikarya</taxon>
        <taxon>Ascomycota</taxon>
        <taxon>Pezizomycotina</taxon>
        <taxon>Pezizomycetes</taxon>
        <taxon>Pezizales</taxon>
        <taxon>Discinaceae</taxon>
        <taxon>Discina</taxon>
    </lineage>
</organism>
<protein>
    <recommendedName>
        <fullName evidence="5">Centrosomin N-terminal motif 1 domain-containing protein</fullName>
    </recommendedName>
</protein>
<accession>A0ABR3GCU1</accession>
<dbReference type="InterPro" id="IPR012943">
    <property type="entry name" value="Cnn_1N"/>
</dbReference>
<feature type="region of interest" description="Disordered" evidence="4">
    <location>
        <begin position="343"/>
        <end position="379"/>
    </location>
</feature>
<feature type="compositionally biased region" description="Acidic residues" evidence="4">
    <location>
        <begin position="453"/>
        <end position="464"/>
    </location>
</feature>
<feature type="compositionally biased region" description="Basic and acidic residues" evidence="4">
    <location>
        <begin position="409"/>
        <end position="421"/>
    </location>
</feature>
<evidence type="ECO:0000256" key="1">
    <source>
        <dbReference type="ARBA" id="ARBA00004496"/>
    </source>
</evidence>
<evidence type="ECO:0000256" key="2">
    <source>
        <dbReference type="ARBA" id="ARBA00022490"/>
    </source>
</evidence>
<keyword evidence="3" id="KW-0175">Coiled coil</keyword>
<feature type="region of interest" description="Disordered" evidence="4">
    <location>
        <begin position="303"/>
        <end position="322"/>
    </location>
</feature>
<name>A0ABR3GCU1_9PEZI</name>
<proteinExistence type="predicted"/>
<feature type="region of interest" description="Disordered" evidence="4">
    <location>
        <begin position="508"/>
        <end position="531"/>
    </location>
</feature>
<feature type="compositionally biased region" description="Polar residues" evidence="4">
    <location>
        <begin position="27"/>
        <end position="58"/>
    </location>
</feature>
<evidence type="ECO:0000256" key="3">
    <source>
        <dbReference type="SAM" id="Coils"/>
    </source>
</evidence>
<feature type="region of interest" description="Disordered" evidence="4">
    <location>
        <begin position="1"/>
        <end position="73"/>
    </location>
</feature>
<evidence type="ECO:0000259" key="5">
    <source>
        <dbReference type="Pfam" id="PF07989"/>
    </source>
</evidence>
<reference evidence="6 7" key="1">
    <citation type="submission" date="2024-02" db="EMBL/GenBank/DDBJ databases">
        <title>Discinaceae phylogenomics.</title>
        <authorList>
            <person name="Dirks A.C."/>
            <person name="James T.Y."/>
        </authorList>
    </citation>
    <scope>NUCLEOTIDE SEQUENCE [LARGE SCALE GENOMIC DNA]</scope>
    <source>
        <strain evidence="6 7">ACD0624</strain>
    </source>
</reference>
<keyword evidence="2" id="KW-0963">Cytoplasm</keyword>
<feature type="region of interest" description="Disordered" evidence="4">
    <location>
        <begin position="179"/>
        <end position="226"/>
    </location>
</feature>
<gene>
    <name evidence="6" type="ORF">Q9L58_007339</name>
</gene>
<feature type="compositionally biased region" description="Low complexity" evidence="4">
    <location>
        <begin position="1"/>
        <end position="10"/>
    </location>
</feature>
<evidence type="ECO:0000313" key="6">
    <source>
        <dbReference type="EMBL" id="KAL0633735.1"/>
    </source>
</evidence>
<dbReference type="EMBL" id="JBBBZM010000115">
    <property type="protein sequence ID" value="KAL0633735.1"/>
    <property type="molecule type" value="Genomic_DNA"/>
</dbReference>
<sequence>MSSPLLLKRLQQQKKKLAEAKAEAKKNNSQSVLDRTQKWTGEQQSSDITTPKSTQQQHLPFRPGSSGKDNRRMRDIDKRIEGMGVREMDLFISNLKKENFDLKLNLYHYRERGTKTENELSKVRTQLRRANARTDELSQANDQLHQELQEREHALTKAVEVIALYEDHFADNEAMRSDLLDKKPQPNGQSAAPDETVGPKGPKGDSTFRPPGLGSVGVSPFSFRNPSPSLTTPYRVQFCRNGNIPGSPCPSVNSNLIDLNTPLSVARGDVSLIRAAFPSGGEGHKPICLSLPPQEFINRCTSVTSETPPEGEAPPSPTHSCVSALDSPQLSMLSETSFASMYRGHNEGSESFSECQNPEPSSCDERVQFMDSPVGPKKRWGQIQVQKIVGAFTPSRRVSPTRRMSPRVEIMEFKDKQDKQRGRVSRSPDMGRGAMPPTPDSISPRGVGGFNSSEDDDGDDDDDANCCMSMVLPTGMDNLTKCTSIDEDVCGPTPREALETSLIRDNAETTCPRSNPQRSFKLQSGQTTTAAQKEQAFGDITNMRDTHSRLGYGFGDRLGNRNHTANSRKHVGRDPTHGARKYISGRNANRKESVVMIPVRIIAGRELQVGTPAMAAPVADYNLSTPPYTPNSEESTGITAVRRLARKGSWESFNSGSNSNSDRAVPRQQLIASRTASPINPYAFKKRNNAATATATKLSVTLNKGLSQPVFNTRRPSGIPSPEVKKQNDVPALVKSSSQKVGAKERRWQ</sequence>
<feature type="region of interest" description="Disordered" evidence="4">
    <location>
        <begin position="553"/>
        <end position="586"/>
    </location>
</feature>
<feature type="compositionally biased region" description="Basic and acidic residues" evidence="4">
    <location>
        <begin position="16"/>
        <end position="26"/>
    </location>
</feature>
<feature type="region of interest" description="Disordered" evidence="4">
    <location>
        <begin position="708"/>
        <end position="749"/>
    </location>
</feature>
<comment type="subcellular location">
    <subcellularLocation>
        <location evidence="1">Cytoplasm</location>
    </subcellularLocation>
</comment>
<feature type="domain" description="Centrosomin N-terminal motif 1" evidence="5">
    <location>
        <begin position="85"/>
        <end position="158"/>
    </location>
</feature>
<comment type="caution">
    <text evidence="6">The sequence shown here is derived from an EMBL/GenBank/DDBJ whole genome shotgun (WGS) entry which is preliminary data.</text>
</comment>
<feature type="region of interest" description="Disordered" evidence="4">
    <location>
        <begin position="396"/>
        <end position="465"/>
    </location>
</feature>
<keyword evidence="7" id="KW-1185">Reference proteome</keyword>